<dbReference type="KEGG" id="mars:A8C75_06840"/>
<evidence type="ECO:0000313" key="5">
    <source>
        <dbReference type="Proteomes" id="UP000078070"/>
    </source>
</evidence>
<evidence type="ECO:0000313" key="4">
    <source>
        <dbReference type="EMBL" id="ANG62234.1"/>
    </source>
</evidence>
<sequence>MTQTLGIIGAGHLASYTVAGLRNGGDNRRIVVSPRNRELSARLGRDYGCEVVASNQAVIDTADWILLAVRPEFLNPVLAECRFRGDQLVISCIAGAVPICPPCAEVKVLFGCLGSVIPLDNEE</sequence>
<dbReference type="PANTHER" id="PTHR11645">
    <property type="entry name" value="PYRROLINE-5-CARBOXYLATE REDUCTASE"/>
    <property type="match status" value="1"/>
</dbReference>
<dbReference type="GO" id="GO:0004735">
    <property type="term" value="F:pyrroline-5-carboxylate reductase activity"/>
    <property type="evidence" value="ECO:0007669"/>
    <property type="project" value="TreeGrafter"/>
</dbReference>
<gene>
    <name evidence="4" type="ORF">A8C75_06840</name>
</gene>
<dbReference type="Gene3D" id="3.40.50.720">
    <property type="entry name" value="NAD(P)-binding Rossmann-like Domain"/>
    <property type="match status" value="1"/>
</dbReference>
<dbReference type="STRING" id="1821621.A8C75_06840"/>
<feature type="domain" description="Pyrroline-5-carboxylate reductase catalytic N-terminal" evidence="3">
    <location>
        <begin position="5"/>
        <end position="95"/>
    </location>
</feature>
<protein>
    <recommendedName>
        <fullName evidence="3">Pyrroline-5-carboxylate reductase catalytic N-terminal domain-containing protein</fullName>
    </recommendedName>
</protein>
<dbReference type="InterPro" id="IPR036291">
    <property type="entry name" value="NAD(P)-bd_dom_sf"/>
</dbReference>
<keyword evidence="2" id="KW-0560">Oxidoreductase</keyword>
<keyword evidence="5" id="KW-1185">Reference proteome</keyword>
<dbReference type="GO" id="GO:0055129">
    <property type="term" value="P:L-proline biosynthetic process"/>
    <property type="evidence" value="ECO:0007669"/>
    <property type="project" value="TreeGrafter"/>
</dbReference>
<dbReference type="Pfam" id="PF03807">
    <property type="entry name" value="F420_oxidored"/>
    <property type="match status" value="1"/>
</dbReference>
<reference evidence="4 5" key="2">
    <citation type="journal article" date="2018" name="Int. J. Syst. Evol. Microbiol.">
        <title>Marinobacterium aestuarii sp. nov., a benzene-degrading marine bacterium isolated from estuary sediment.</title>
        <authorList>
            <person name="Bae S.S."/>
            <person name="Jung J."/>
            <person name="Chung D."/>
            <person name="Baek K."/>
        </authorList>
    </citation>
    <scope>NUCLEOTIDE SEQUENCE [LARGE SCALE GENOMIC DNA]</scope>
    <source>
        <strain evidence="4 5">ST58-10</strain>
    </source>
</reference>
<evidence type="ECO:0000256" key="1">
    <source>
        <dbReference type="ARBA" id="ARBA00005525"/>
    </source>
</evidence>
<evidence type="ECO:0000259" key="3">
    <source>
        <dbReference type="Pfam" id="PF03807"/>
    </source>
</evidence>
<accession>A0A1A9EVP2</accession>
<reference evidence="5" key="1">
    <citation type="submission" date="2016-05" db="EMBL/GenBank/DDBJ databases">
        <authorList>
            <person name="Baek K."/>
            <person name="Yang S.-J."/>
        </authorList>
    </citation>
    <scope>NUCLEOTIDE SEQUENCE [LARGE SCALE GENOMIC DNA]</scope>
    <source>
        <strain evidence="5">ST58-10</strain>
    </source>
</reference>
<dbReference type="EMBL" id="CP015839">
    <property type="protein sequence ID" value="ANG62234.1"/>
    <property type="molecule type" value="Genomic_DNA"/>
</dbReference>
<dbReference type="OrthoDB" id="8418678at2"/>
<comment type="similarity">
    <text evidence="1">Belongs to the pyrroline-5-carboxylate reductase family.</text>
</comment>
<dbReference type="InterPro" id="IPR028939">
    <property type="entry name" value="P5C_Rdtase_cat_N"/>
</dbReference>
<name>A0A1A9EVP2_9GAMM</name>
<dbReference type="AlphaFoldDB" id="A0A1A9EVP2"/>
<proteinExistence type="inferred from homology"/>
<organism evidence="4 5">
    <name type="scientific">Marinobacterium aestuarii</name>
    <dbReference type="NCBI Taxonomy" id="1821621"/>
    <lineage>
        <taxon>Bacteria</taxon>
        <taxon>Pseudomonadati</taxon>
        <taxon>Pseudomonadota</taxon>
        <taxon>Gammaproteobacteria</taxon>
        <taxon>Oceanospirillales</taxon>
        <taxon>Oceanospirillaceae</taxon>
        <taxon>Marinobacterium</taxon>
    </lineage>
</organism>
<evidence type="ECO:0000256" key="2">
    <source>
        <dbReference type="ARBA" id="ARBA00023002"/>
    </source>
</evidence>
<dbReference type="Proteomes" id="UP000078070">
    <property type="component" value="Chromosome"/>
</dbReference>
<dbReference type="RefSeq" id="WP_067379833.1">
    <property type="nucleotide sequence ID" value="NZ_CP015839.1"/>
</dbReference>
<dbReference type="PANTHER" id="PTHR11645:SF0">
    <property type="entry name" value="PYRROLINE-5-CARBOXYLATE REDUCTASE 3"/>
    <property type="match status" value="1"/>
</dbReference>
<dbReference type="SUPFAM" id="SSF51735">
    <property type="entry name" value="NAD(P)-binding Rossmann-fold domains"/>
    <property type="match status" value="1"/>
</dbReference>